<evidence type="ECO:0000313" key="2">
    <source>
        <dbReference type="EMBL" id="KAH0754926.1"/>
    </source>
</evidence>
<gene>
    <name evidence="2" type="ORF">KY290_025196</name>
</gene>
<evidence type="ECO:0000259" key="1">
    <source>
        <dbReference type="Pfam" id="PF24924"/>
    </source>
</evidence>
<keyword evidence="3" id="KW-1185">Reference proteome</keyword>
<reference evidence="2 3" key="1">
    <citation type="journal article" date="2021" name="bioRxiv">
        <title>Chromosome-scale and haplotype-resolved genome assembly of a tetraploid potato cultivar.</title>
        <authorList>
            <person name="Sun H."/>
            <person name="Jiao W.-B."/>
            <person name="Krause K."/>
            <person name="Campoy J.A."/>
            <person name="Goel M."/>
            <person name="Folz-Donahue K."/>
            <person name="Kukat C."/>
            <person name="Huettel B."/>
            <person name="Schneeberger K."/>
        </authorList>
    </citation>
    <scope>NUCLEOTIDE SEQUENCE [LARGE SCALE GENOMIC DNA]</scope>
    <source>
        <strain evidence="2">SolTubOtavaFocal</strain>
        <tissue evidence="2">Leaves</tissue>
    </source>
</reference>
<dbReference type="PANTHER" id="PTHR48200:SF1">
    <property type="entry name" value="AMINOTRANSFERASE-LIKE PLANT MOBILE DOMAIN-CONTAINING PROTEIN"/>
    <property type="match status" value="1"/>
</dbReference>
<accession>A0ABQ7UUW6</accession>
<dbReference type="Pfam" id="PF24924">
    <property type="entry name" value="DUF7745"/>
    <property type="match status" value="1"/>
</dbReference>
<dbReference type="PANTHER" id="PTHR48200">
    <property type="entry name" value="PROTEIN, PUTATIVE-RELATED"/>
    <property type="match status" value="1"/>
</dbReference>
<dbReference type="InterPro" id="IPR056647">
    <property type="entry name" value="DUF7745"/>
</dbReference>
<evidence type="ECO:0000313" key="3">
    <source>
        <dbReference type="Proteomes" id="UP000826656"/>
    </source>
</evidence>
<name>A0ABQ7UUW6_SOLTU</name>
<comment type="caution">
    <text evidence="2">The sequence shown here is derived from an EMBL/GenBank/DDBJ whole genome shotgun (WGS) entry which is preliminary data.</text>
</comment>
<dbReference type="Proteomes" id="UP000826656">
    <property type="component" value="Unassembled WGS sequence"/>
</dbReference>
<proteinExistence type="predicted"/>
<sequence>MTPTHEEITSFIGKGSSVRGAKLCNKKPIIPKNVDAKKFLELLKINQIEKESLKNGWVSLDFLYERYGQKDGYKNYRNQLSKQWGEEAWKVNGCFAFMVAFSGLIVFPKWDKHIDIRLAGVVKALTTMESPTIIPMILANMFCALTKCINGEMYFEGCNILLQIWFLEHLYYHNHAPRVTSDWCNYVSSHKEREAKFNFPKGILMCEEKLSVITSDEIVWNYYWFPTKDVICMSSGISFLVLIGLRGVQPYAPLWVMRQLARVHV</sequence>
<protein>
    <recommendedName>
        <fullName evidence="1">DUF7745 domain-containing protein</fullName>
    </recommendedName>
</protein>
<feature type="domain" description="DUF7745" evidence="1">
    <location>
        <begin position="93"/>
        <end position="261"/>
    </location>
</feature>
<dbReference type="EMBL" id="JAIVGD010000018">
    <property type="protein sequence ID" value="KAH0754926.1"/>
    <property type="molecule type" value="Genomic_DNA"/>
</dbReference>
<organism evidence="2 3">
    <name type="scientific">Solanum tuberosum</name>
    <name type="common">Potato</name>
    <dbReference type="NCBI Taxonomy" id="4113"/>
    <lineage>
        <taxon>Eukaryota</taxon>
        <taxon>Viridiplantae</taxon>
        <taxon>Streptophyta</taxon>
        <taxon>Embryophyta</taxon>
        <taxon>Tracheophyta</taxon>
        <taxon>Spermatophyta</taxon>
        <taxon>Magnoliopsida</taxon>
        <taxon>eudicotyledons</taxon>
        <taxon>Gunneridae</taxon>
        <taxon>Pentapetalae</taxon>
        <taxon>asterids</taxon>
        <taxon>lamiids</taxon>
        <taxon>Solanales</taxon>
        <taxon>Solanaceae</taxon>
        <taxon>Solanoideae</taxon>
        <taxon>Solaneae</taxon>
        <taxon>Solanum</taxon>
    </lineage>
</organism>